<reference evidence="1 2" key="1">
    <citation type="submission" date="2019-02" db="EMBL/GenBank/DDBJ databases">
        <title>Sequencing the genomes of 1000 actinobacteria strains.</title>
        <authorList>
            <person name="Klenk H.-P."/>
        </authorList>
    </citation>
    <scope>NUCLEOTIDE SEQUENCE [LARGE SCALE GENOMIC DNA]</scope>
    <source>
        <strain evidence="1 2">DSM 45779</strain>
    </source>
</reference>
<comment type="caution">
    <text evidence="1">The sequence shown here is derived from an EMBL/GenBank/DDBJ whole genome shotgun (WGS) entry which is preliminary data.</text>
</comment>
<proteinExistence type="predicted"/>
<dbReference type="RefSeq" id="WP_165438421.1">
    <property type="nucleotide sequence ID" value="NZ_SHKL01000001.1"/>
</dbReference>
<evidence type="ECO:0000313" key="1">
    <source>
        <dbReference type="EMBL" id="RZT87269.1"/>
    </source>
</evidence>
<keyword evidence="2" id="KW-1185">Reference proteome</keyword>
<sequence length="328" mass="33922">MRVSVHPDAPAGHGVVRHADLVARLAAAHGVRRVPGTPDDPDVRHAHFSDSLHAGTAGDAAESFRAWAGTSPSPLVVTLHDVPGADPDPARDARRIEAYRVVTGHADAVVVAAEHEAAKVLAWSGRRAHVVELPLPDLPEPGVVPGGGPPTLGVLGFVYPGKGHAEAVEAAGRRADPPRVLALGAVSPGHDEVWSSLVERARELHVDLAATGHLTDAGLADAAAAVTVPLAPNSGVSASGSLLAWVACRRRPLAADGVYAREIDARHPGLLRLHSGDAELDAAITDALATPGTTRTGALPPWPDAGAAHARIYADVLDRSPDRERARC</sequence>
<gene>
    <name evidence="1" type="ORF">EV383_4179</name>
</gene>
<organism evidence="1 2">
    <name type="scientific">Pseudonocardia sediminis</name>
    <dbReference type="NCBI Taxonomy" id="1397368"/>
    <lineage>
        <taxon>Bacteria</taxon>
        <taxon>Bacillati</taxon>
        <taxon>Actinomycetota</taxon>
        <taxon>Actinomycetes</taxon>
        <taxon>Pseudonocardiales</taxon>
        <taxon>Pseudonocardiaceae</taxon>
        <taxon>Pseudonocardia</taxon>
    </lineage>
</organism>
<dbReference type="Gene3D" id="3.40.50.2000">
    <property type="entry name" value="Glycogen Phosphorylase B"/>
    <property type="match status" value="1"/>
</dbReference>
<dbReference type="EMBL" id="SHKL01000001">
    <property type="protein sequence ID" value="RZT87269.1"/>
    <property type="molecule type" value="Genomic_DNA"/>
</dbReference>
<evidence type="ECO:0008006" key="3">
    <source>
        <dbReference type="Google" id="ProtNLM"/>
    </source>
</evidence>
<dbReference type="SUPFAM" id="SSF53756">
    <property type="entry name" value="UDP-Glycosyltransferase/glycogen phosphorylase"/>
    <property type="match status" value="1"/>
</dbReference>
<dbReference type="Proteomes" id="UP000291591">
    <property type="component" value="Unassembled WGS sequence"/>
</dbReference>
<name>A0A4Q7V3U6_PSEST</name>
<dbReference type="AlphaFoldDB" id="A0A4Q7V3U6"/>
<evidence type="ECO:0000313" key="2">
    <source>
        <dbReference type="Proteomes" id="UP000291591"/>
    </source>
</evidence>
<protein>
    <recommendedName>
        <fullName evidence="3">Glycosyltransferase involved in cell wall biosynthesis</fullName>
    </recommendedName>
</protein>
<accession>A0A4Q7V3U6</accession>